<evidence type="ECO:0000256" key="4">
    <source>
        <dbReference type="ARBA" id="ARBA00022723"/>
    </source>
</evidence>
<reference evidence="7 8" key="1">
    <citation type="journal article" date="2024" name="Commun. Biol.">
        <title>Comparative genomic analysis of thermophilic fungi reveals convergent evolutionary adaptations and gene losses.</title>
        <authorList>
            <person name="Steindorff A.S."/>
            <person name="Aguilar-Pontes M.V."/>
            <person name="Robinson A.J."/>
            <person name="Andreopoulos B."/>
            <person name="LaButti K."/>
            <person name="Kuo A."/>
            <person name="Mondo S."/>
            <person name="Riley R."/>
            <person name="Otillar R."/>
            <person name="Haridas S."/>
            <person name="Lipzen A."/>
            <person name="Grimwood J."/>
            <person name="Schmutz J."/>
            <person name="Clum A."/>
            <person name="Reid I.D."/>
            <person name="Moisan M.C."/>
            <person name="Butler G."/>
            <person name="Nguyen T.T.M."/>
            <person name="Dewar K."/>
            <person name="Conant G."/>
            <person name="Drula E."/>
            <person name="Henrissat B."/>
            <person name="Hansel C."/>
            <person name="Singer S."/>
            <person name="Hutchinson M.I."/>
            <person name="de Vries R.P."/>
            <person name="Natvig D.O."/>
            <person name="Powell A.J."/>
            <person name="Tsang A."/>
            <person name="Grigoriev I.V."/>
        </authorList>
    </citation>
    <scope>NUCLEOTIDE SEQUENCE [LARGE SCALE GENOMIC DNA]</scope>
    <source>
        <strain evidence="7 8">CBS 494.80</strain>
    </source>
</reference>
<accession>A0ABR4BUG4</accession>
<dbReference type="Pfam" id="PF00067">
    <property type="entry name" value="p450"/>
    <property type="match status" value="1"/>
</dbReference>
<evidence type="ECO:0008006" key="9">
    <source>
        <dbReference type="Google" id="ProtNLM"/>
    </source>
</evidence>
<dbReference type="PANTHER" id="PTHR24304:SF2">
    <property type="entry name" value="24-HYDROXYCHOLESTEROL 7-ALPHA-HYDROXYLASE"/>
    <property type="match status" value="1"/>
</dbReference>
<evidence type="ECO:0000256" key="1">
    <source>
        <dbReference type="ARBA" id="ARBA00001971"/>
    </source>
</evidence>
<evidence type="ECO:0000313" key="7">
    <source>
        <dbReference type="EMBL" id="KAL2061274.1"/>
    </source>
</evidence>
<dbReference type="InterPro" id="IPR050529">
    <property type="entry name" value="CYP450_sterol_14alpha_dmase"/>
</dbReference>
<dbReference type="InterPro" id="IPR001128">
    <property type="entry name" value="Cyt_P450"/>
</dbReference>
<protein>
    <recommendedName>
        <fullName evidence="9">Cytochrome P450</fullName>
    </recommendedName>
</protein>
<dbReference type="InterPro" id="IPR002403">
    <property type="entry name" value="Cyt_P450_E_grp-IV"/>
</dbReference>
<dbReference type="Gene3D" id="1.10.630.10">
    <property type="entry name" value="Cytochrome P450"/>
    <property type="match status" value="1"/>
</dbReference>
<dbReference type="Proteomes" id="UP001595075">
    <property type="component" value="Unassembled WGS sequence"/>
</dbReference>
<dbReference type="InterPro" id="IPR036396">
    <property type="entry name" value="Cyt_P450_sf"/>
</dbReference>
<keyword evidence="6" id="KW-0472">Membrane</keyword>
<keyword evidence="6" id="KW-1133">Transmembrane helix</keyword>
<keyword evidence="6" id="KW-0812">Transmembrane</keyword>
<dbReference type="PRINTS" id="PR00465">
    <property type="entry name" value="EP450IV"/>
</dbReference>
<proteinExistence type="inferred from homology"/>
<keyword evidence="5" id="KW-0408">Iron</keyword>
<name>A0ABR4BUG4_9HELO</name>
<comment type="caution">
    <text evidence="7">The sequence shown here is derived from an EMBL/GenBank/DDBJ whole genome shotgun (WGS) entry which is preliminary data.</text>
</comment>
<dbReference type="SUPFAM" id="SSF48264">
    <property type="entry name" value="Cytochrome P450"/>
    <property type="match status" value="1"/>
</dbReference>
<evidence type="ECO:0000313" key="8">
    <source>
        <dbReference type="Proteomes" id="UP001595075"/>
    </source>
</evidence>
<evidence type="ECO:0000256" key="2">
    <source>
        <dbReference type="ARBA" id="ARBA00010617"/>
    </source>
</evidence>
<comment type="similarity">
    <text evidence="2">Belongs to the cytochrome P450 family.</text>
</comment>
<evidence type="ECO:0000256" key="6">
    <source>
        <dbReference type="SAM" id="Phobius"/>
    </source>
</evidence>
<dbReference type="EMBL" id="JAZHXI010000019">
    <property type="protein sequence ID" value="KAL2061274.1"/>
    <property type="molecule type" value="Genomic_DNA"/>
</dbReference>
<comment type="cofactor">
    <cofactor evidence="1">
        <name>heme</name>
        <dbReference type="ChEBI" id="CHEBI:30413"/>
    </cofactor>
</comment>
<gene>
    <name evidence="7" type="ORF">VTL71DRAFT_7547</name>
</gene>
<evidence type="ECO:0000256" key="3">
    <source>
        <dbReference type="ARBA" id="ARBA00022617"/>
    </source>
</evidence>
<feature type="transmembrane region" description="Helical" evidence="6">
    <location>
        <begin position="12"/>
        <end position="31"/>
    </location>
</feature>
<sequence length="185" mass="21026">MLDIFAIVVSSIRYGFYTFAFLVLAVVFNAIHQLLPKKKSEPPMVWHWIPFIGNAVEYGTDPLAFYTNAQRLHGPIFTYVLFGKKMTVYLGLDGNEFILNGRLQDVNAEEIYGSLTTPVFGRNIIYDCPNSKLMEQKKFVKFGLTQRALEQHVPLIENEVLSYIATSPTFQSPVSPPLHQILQPN</sequence>
<keyword evidence="3" id="KW-0349">Heme</keyword>
<dbReference type="PANTHER" id="PTHR24304">
    <property type="entry name" value="CYTOCHROME P450 FAMILY 7"/>
    <property type="match status" value="1"/>
</dbReference>
<keyword evidence="8" id="KW-1185">Reference proteome</keyword>
<evidence type="ECO:0000256" key="5">
    <source>
        <dbReference type="ARBA" id="ARBA00023004"/>
    </source>
</evidence>
<organism evidence="7 8">
    <name type="scientific">Oculimacula yallundae</name>
    <dbReference type="NCBI Taxonomy" id="86028"/>
    <lineage>
        <taxon>Eukaryota</taxon>
        <taxon>Fungi</taxon>
        <taxon>Dikarya</taxon>
        <taxon>Ascomycota</taxon>
        <taxon>Pezizomycotina</taxon>
        <taxon>Leotiomycetes</taxon>
        <taxon>Helotiales</taxon>
        <taxon>Ploettnerulaceae</taxon>
        <taxon>Oculimacula</taxon>
    </lineage>
</organism>
<keyword evidence="4" id="KW-0479">Metal-binding</keyword>